<comment type="caution">
    <text evidence="9">The sequence shown here is derived from an EMBL/GenBank/DDBJ whole genome shotgun (WGS) entry which is preliminary data.</text>
</comment>
<evidence type="ECO:0000256" key="5">
    <source>
        <dbReference type="ARBA" id="ARBA00038359"/>
    </source>
</evidence>
<keyword evidence="2 7" id="KW-0812">Transmembrane</keyword>
<evidence type="ECO:0000256" key="7">
    <source>
        <dbReference type="SAM" id="Phobius"/>
    </source>
</evidence>
<dbReference type="GeneID" id="70184943"/>
<dbReference type="GO" id="GO:0016020">
    <property type="term" value="C:membrane"/>
    <property type="evidence" value="ECO:0007669"/>
    <property type="project" value="UniProtKB-SubCell"/>
</dbReference>
<evidence type="ECO:0000313" key="9">
    <source>
        <dbReference type="EMBL" id="KAH7021619.1"/>
    </source>
</evidence>
<dbReference type="Pfam" id="PF20684">
    <property type="entry name" value="Fung_rhodopsin"/>
    <property type="match status" value="1"/>
</dbReference>
<evidence type="ECO:0000256" key="1">
    <source>
        <dbReference type="ARBA" id="ARBA00004141"/>
    </source>
</evidence>
<feature type="transmembrane region" description="Helical" evidence="7">
    <location>
        <begin position="244"/>
        <end position="262"/>
    </location>
</feature>
<dbReference type="PANTHER" id="PTHR33048:SF96">
    <property type="entry name" value="INTEGRAL MEMBRANE PROTEIN"/>
    <property type="match status" value="1"/>
</dbReference>
<feature type="region of interest" description="Disordered" evidence="6">
    <location>
        <begin position="382"/>
        <end position="408"/>
    </location>
</feature>
<feature type="transmembrane region" description="Helical" evidence="7">
    <location>
        <begin position="44"/>
        <end position="67"/>
    </location>
</feature>
<reference evidence="9" key="1">
    <citation type="journal article" date="2021" name="Nat. Commun.">
        <title>Genetic determinants of endophytism in the Arabidopsis root mycobiome.</title>
        <authorList>
            <person name="Mesny F."/>
            <person name="Miyauchi S."/>
            <person name="Thiergart T."/>
            <person name="Pickel B."/>
            <person name="Atanasova L."/>
            <person name="Karlsson M."/>
            <person name="Huettel B."/>
            <person name="Barry K.W."/>
            <person name="Haridas S."/>
            <person name="Chen C."/>
            <person name="Bauer D."/>
            <person name="Andreopoulos W."/>
            <person name="Pangilinan J."/>
            <person name="LaButti K."/>
            <person name="Riley R."/>
            <person name="Lipzen A."/>
            <person name="Clum A."/>
            <person name="Drula E."/>
            <person name="Henrissat B."/>
            <person name="Kohler A."/>
            <person name="Grigoriev I.V."/>
            <person name="Martin F.M."/>
            <person name="Hacquard S."/>
        </authorList>
    </citation>
    <scope>NUCLEOTIDE SEQUENCE</scope>
    <source>
        <strain evidence="9">MPI-CAGE-CH-0230</strain>
    </source>
</reference>
<dbReference type="InterPro" id="IPR052337">
    <property type="entry name" value="SAT4-like"/>
</dbReference>
<dbReference type="InterPro" id="IPR049326">
    <property type="entry name" value="Rhodopsin_dom_fungi"/>
</dbReference>
<dbReference type="RefSeq" id="XP_046007820.1">
    <property type="nucleotide sequence ID" value="XM_046155397.1"/>
</dbReference>
<feature type="transmembrane region" description="Helical" evidence="7">
    <location>
        <begin position="122"/>
        <end position="143"/>
    </location>
</feature>
<feature type="transmembrane region" description="Helical" evidence="7">
    <location>
        <begin position="204"/>
        <end position="224"/>
    </location>
</feature>
<protein>
    <recommendedName>
        <fullName evidence="8">Rhodopsin domain-containing protein</fullName>
    </recommendedName>
</protein>
<feature type="transmembrane region" description="Helical" evidence="7">
    <location>
        <begin position="12"/>
        <end position="32"/>
    </location>
</feature>
<dbReference type="OrthoDB" id="3923077at2759"/>
<evidence type="ECO:0000259" key="8">
    <source>
        <dbReference type="Pfam" id="PF20684"/>
    </source>
</evidence>
<feature type="region of interest" description="Disordered" evidence="6">
    <location>
        <begin position="330"/>
        <end position="358"/>
    </location>
</feature>
<sequence>MAEVESRSLELRAVALGAWALALVASLLRVYARAFIMKAFAADDWLMMVSMFAFTINTITCVLGTVYGSGSHMADLSPENIETALMWWFACYPSIAVTLAFSKISVGCYLLRIATQRIHRWIIYLALAATILTSTAFFFVTLLQCNPIPFAWQKITGSGTCIDIDTVINIMYAYSSLTLFADLAFTLLPAWLVFNLQMNLKTKLALTLVLSMACIASTAVIVRFPHLPDFRNPDFLFAATTVSMWTQIEAGLAIAAGSFATLRPLFRIMLVKLGLTTDTVPTYGRHGPGGDHNYHASSGGGGIGSSSAFTKSRATARNMFSMTTFSRMDDDVTDADDDSTGRREGSLGSTADLHKKTGGGVEVAVVRRDDRVGDYTVQIESQGGAKGKLRSSSGGDVAAGGGHHQRDVSDHKVLEIHYTKEFGSGPG</sequence>
<accession>A0A9P8XWU7</accession>
<comment type="similarity">
    <text evidence="5">Belongs to the SAT4 family.</text>
</comment>
<organism evidence="9 10">
    <name type="scientific">Microdochium trichocladiopsis</name>
    <dbReference type="NCBI Taxonomy" id="1682393"/>
    <lineage>
        <taxon>Eukaryota</taxon>
        <taxon>Fungi</taxon>
        <taxon>Dikarya</taxon>
        <taxon>Ascomycota</taxon>
        <taxon>Pezizomycotina</taxon>
        <taxon>Sordariomycetes</taxon>
        <taxon>Xylariomycetidae</taxon>
        <taxon>Xylariales</taxon>
        <taxon>Microdochiaceae</taxon>
        <taxon>Microdochium</taxon>
    </lineage>
</organism>
<feature type="transmembrane region" description="Helical" evidence="7">
    <location>
        <begin position="172"/>
        <end position="192"/>
    </location>
</feature>
<evidence type="ECO:0000313" key="10">
    <source>
        <dbReference type="Proteomes" id="UP000756346"/>
    </source>
</evidence>
<evidence type="ECO:0000256" key="3">
    <source>
        <dbReference type="ARBA" id="ARBA00022989"/>
    </source>
</evidence>
<dbReference type="PANTHER" id="PTHR33048">
    <property type="entry name" value="PTH11-LIKE INTEGRAL MEMBRANE PROTEIN (AFU_ORTHOLOGUE AFUA_5G11245)"/>
    <property type="match status" value="1"/>
</dbReference>
<feature type="transmembrane region" description="Helical" evidence="7">
    <location>
        <begin position="87"/>
        <end position="110"/>
    </location>
</feature>
<dbReference type="Proteomes" id="UP000756346">
    <property type="component" value="Unassembled WGS sequence"/>
</dbReference>
<feature type="domain" description="Rhodopsin" evidence="8">
    <location>
        <begin position="28"/>
        <end position="267"/>
    </location>
</feature>
<comment type="subcellular location">
    <subcellularLocation>
        <location evidence="1">Membrane</location>
        <topology evidence="1">Multi-pass membrane protein</topology>
    </subcellularLocation>
</comment>
<keyword evidence="3 7" id="KW-1133">Transmembrane helix</keyword>
<name>A0A9P8XWU7_9PEZI</name>
<gene>
    <name evidence="9" type="ORF">B0I36DRAFT_334894</name>
</gene>
<proteinExistence type="inferred from homology"/>
<dbReference type="AlphaFoldDB" id="A0A9P8XWU7"/>
<keyword evidence="4 7" id="KW-0472">Membrane</keyword>
<keyword evidence="10" id="KW-1185">Reference proteome</keyword>
<evidence type="ECO:0000256" key="6">
    <source>
        <dbReference type="SAM" id="MobiDB-lite"/>
    </source>
</evidence>
<evidence type="ECO:0000256" key="4">
    <source>
        <dbReference type="ARBA" id="ARBA00023136"/>
    </source>
</evidence>
<evidence type="ECO:0000256" key="2">
    <source>
        <dbReference type="ARBA" id="ARBA00022692"/>
    </source>
</evidence>
<dbReference type="EMBL" id="JAGTJQ010000010">
    <property type="protein sequence ID" value="KAH7021619.1"/>
    <property type="molecule type" value="Genomic_DNA"/>
</dbReference>